<name>A0A939ECG1_9HYPH</name>
<reference evidence="1" key="1">
    <citation type="submission" date="2020-12" db="EMBL/GenBank/DDBJ databases">
        <title>Oil enriched cultivation method for isolating marine PHA-producing bacteria.</title>
        <authorList>
            <person name="Zheng W."/>
            <person name="Yu S."/>
            <person name="Huang Y."/>
        </authorList>
    </citation>
    <scope>NUCLEOTIDE SEQUENCE</scope>
    <source>
        <strain evidence="1">SY-2-12</strain>
    </source>
</reference>
<comment type="caution">
    <text evidence="1">The sequence shown here is derived from an EMBL/GenBank/DDBJ whole genome shotgun (WGS) entry which is preliminary data.</text>
</comment>
<gene>
    <name evidence="1" type="ORF">JF539_07635</name>
</gene>
<sequence>MTGFVIPGVIVDGPFDAHSRGELTRVELTWVEKRIEVWIRFGQEAGTQILDRSRRIVFFRPGSVFAVVRWAANDYGTIVSRIDILRAIAPGNAYQTLPFVRPGGEILLKIEGWPKVEEVLRHVDAIEVLGIDAAEADPDHWRHVAHWMKAGEAPRPYTAERHDAWIRRREIGQ</sequence>
<dbReference type="EMBL" id="JAEKJZ010000001">
    <property type="protein sequence ID" value="MBN9670206.1"/>
    <property type="molecule type" value="Genomic_DNA"/>
</dbReference>
<dbReference type="AlphaFoldDB" id="A0A939ECG1"/>
<accession>A0A939ECG1</accession>
<protein>
    <submittedName>
        <fullName evidence="1">DUF2840 domain-containing protein</fullName>
    </submittedName>
</protein>
<organism evidence="1 2">
    <name type="scientific">Roseibium aggregatum</name>
    <dbReference type="NCBI Taxonomy" id="187304"/>
    <lineage>
        <taxon>Bacteria</taxon>
        <taxon>Pseudomonadati</taxon>
        <taxon>Pseudomonadota</taxon>
        <taxon>Alphaproteobacteria</taxon>
        <taxon>Hyphomicrobiales</taxon>
        <taxon>Stappiaceae</taxon>
        <taxon>Roseibium</taxon>
    </lineage>
</organism>
<proteinExistence type="predicted"/>
<dbReference type="Proteomes" id="UP000664096">
    <property type="component" value="Unassembled WGS sequence"/>
</dbReference>
<dbReference type="InterPro" id="IPR021263">
    <property type="entry name" value="DUF2840"/>
</dbReference>
<evidence type="ECO:0000313" key="2">
    <source>
        <dbReference type="Proteomes" id="UP000664096"/>
    </source>
</evidence>
<evidence type="ECO:0000313" key="1">
    <source>
        <dbReference type="EMBL" id="MBN9670206.1"/>
    </source>
</evidence>
<dbReference type="Pfam" id="PF11000">
    <property type="entry name" value="DUF2840"/>
    <property type="match status" value="1"/>
</dbReference>
<dbReference type="RefSeq" id="WP_207139711.1">
    <property type="nucleotide sequence ID" value="NZ_JAEKJZ010000001.1"/>
</dbReference>